<dbReference type="GO" id="GO:0016491">
    <property type="term" value="F:oxidoreductase activity"/>
    <property type="evidence" value="ECO:0007669"/>
    <property type="project" value="InterPro"/>
</dbReference>
<dbReference type="Proteomes" id="UP000294155">
    <property type="component" value="Unassembled WGS sequence"/>
</dbReference>
<dbReference type="CDD" id="cd03025">
    <property type="entry name" value="DsbA_FrnE_like"/>
    <property type="match status" value="1"/>
</dbReference>
<organism evidence="2 3">
    <name type="scientific">Hymenobacter persicinus</name>
    <dbReference type="NCBI Taxonomy" id="2025506"/>
    <lineage>
        <taxon>Bacteria</taxon>
        <taxon>Pseudomonadati</taxon>
        <taxon>Bacteroidota</taxon>
        <taxon>Cytophagia</taxon>
        <taxon>Cytophagales</taxon>
        <taxon>Hymenobacteraceae</taxon>
        <taxon>Hymenobacter</taxon>
    </lineage>
</organism>
<dbReference type="AlphaFoldDB" id="A0A4Q5LBF8"/>
<accession>A0A4Q5LBF8</accession>
<proteinExistence type="predicted"/>
<dbReference type="Gene3D" id="1.10.472.60">
    <property type="entry name" value="putative protein disulfide isomerase domain"/>
    <property type="match status" value="1"/>
</dbReference>
<comment type="caution">
    <text evidence="2">The sequence shown here is derived from an EMBL/GenBank/DDBJ whole genome shotgun (WGS) entry which is preliminary data.</text>
</comment>
<protein>
    <submittedName>
        <fullName evidence="2">DsbA family protein</fullName>
    </submittedName>
</protein>
<dbReference type="PANTHER" id="PTHR13887:SF54">
    <property type="entry name" value="DSBA FAMILY PROTEIN"/>
    <property type="match status" value="1"/>
</dbReference>
<keyword evidence="3" id="KW-1185">Reference proteome</keyword>
<dbReference type="SUPFAM" id="SSF52833">
    <property type="entry name" value="Thioredoxin-like"/>
    <property type="match status" value="1"/>
</dbReference>
<dbReference type="RefSeq" id="WP_129920991.1">
    <property type="nucleotide sequence ID" value="NZ_SEWE01000017.1"/>
</dbReference>
<dbReference type="PANTHER" id="PTHR13887">
    <property type="entry name" value="GLUTATHIONE S-TRANSFERASE KAPPA"/>
    <property type="match status" value="1"/>
</dbReference>
<evidence type="ECO:0000313" key="2">
    <source>
        <dbReference type="EMBL" id="RYU79720.1"/>
    </source>
</evidence>
<feature type="domain" description="DSBA-like thioredoxin" evidence="1">
    <location>
        <begin position="14"/>
        <end position="207"/>
    </location>
</feature>
<evidence type="ECO:0000259" key="1">
    <source>
        <dbReference type="Pfam" id="PF01323"/>
    </source>
</evidence>
<dbReference type="EMBL" id="SEWE01000017">
    <property type="protein sequence ID" value="RYU79720.1"/>
    <property type="molecule type" value="Genomic_DNA"/>
</dbReference>
<dbReference type="InterPro" id="IPR001853">
    <property type="entry name" value="DSBA-like_thioredoxin_dom"/>
</dbReference>
<name>A0A4Q5LBF8_9BACT</name>
<dbReference type="Gene3D" id="3.40.30.10">
    <property type="entry name" value="Glutaredoxin"/>
    <property type="match status" value="1"/>
</dbReference>
<sequence length="223" mass="24175">METTPDLPEILYISDPLCAWCYGMSPVLQRIKTEYAGRVQVSVLSGGMVTGAEVGPIGEVWADLSSALEPVAKVTGVEFGAAFRALGEEGRLVQNSEPPCRAIAIFRQLDDVQHRAVSFAHDVQRAYFHAGQDLNNPATYEPLVARYGLDVAEFRRRWASAEAAQATQKEFAAVAKLGVKGFPTTILRVGNQGYLLARGFEPYAQFARGLEQALAQAGEEAGQ</sequence>
<gene>
    <name evidence="2" type="ORF">EWM57_09930</name>
</gene>
<evidence type="ECO:0000313" key="3">
    <source>
        <dbReference type="Proteomes" id="UP000294155"/>
    </source>
</evidence>
<dbReference type="OrthoDB" id="9813770at2"/>
<reference evidence="2 3" key="1">
    <citation type="submission" date="2019-02" db="EMBL/GenBank/DDBJ databases">
        <title>Bacterial novel species isolated from soil.</title>
        <authorList>
            <person name="Jung H.-Y."/>
        </authorList>
    </citation>
    <scope>NUCLEOTIDE SEQUENCE [LARGE SCALE GENOMIC DNA]</scope>
    <source>
        <strain evidence="2 3">1-3-3-3</strain>
    </source>
</reference>
<dbReference type="InterPro" id="IPR036249">
    <property type="entry name" value="Thioredoxin-like_sf"/>
</dbReference>
<dbReference type="Pfam" id="PF01323">
    <property type="entry name" value="DSBA"/>
    <property type="match status" value="1"/>
</dbReference>